<keyword evidence="4" id="KW-1185">Reference proteome</keyword>
<dbReference type="EMBL" id="SMAE01000004">
    <property type="protein sequence ID" value="TCS90463.1"/>
    <property type="molecule type" value="Genomic_DNA"/>
</dbReference>
<keyword evidence="1" id="KW-0238">DNA-binding</keyword>
<dbReference type="PROSITE" id="PS50043">
    <property type="entry name" value="HTH_LUXR_2"/>
    <property type="match status" value="1"/>
</dbReference>
<name>A0A4V2UUE9_9FIRM</name>
<organism evidence="3 4">
    <name type="scientific">Keratinibaculum paraultunense</name>
    <dbReference type="NCBI Taxonomy" id="1278232"/>
    <lineage>
        <taxon>Bacteria</taxon>
        <taxon>Bacillati</taxon>
        <taxon>Bacillota</taxon>
        <taxon>Tissierellia</taxon>
        <taxon>Tissierellales</taxon>
        <taxon>Tepidimicrobiaceae</taxon>
        <taxon>Keratinibaculum</taxon>
    </lineage>
</organism>
<dbReference type="InterPro" id="IPR036388">
    <property type="entry name" value="WH-like_DNA-bd_sf"/>
</dbReference>
<dbReference type="GO" id="GO:0006355">
    <property type="term" value="P:regulation of DNA-templated transcription"/>
    <property type="evidence" value="ECO:0007669"/>
    <property type="project" value="InterPro"/>
</dbReference>
<dbReference type="SUPFAM" id="SSF46894">
    <property type="entry name" value="C-terminal effector domain of the bipartite response regulators"/>
    <property type="match status" value="1"/>
</dbReference>
<dbReference type="RefSeq" id="WP_237722243.1">
    <property type="nucleotide sequence ID" value="NZ_CP068564.1"/>
</dbReference>
<dbReference type="InterPro" id="IPR000792">
    <property type="entry name" value="Tscrpt_reg_LuxR_C"/>
</dbReference>
<dbReference type="SMART" id="SM00421">
    <property type="entry name" value="HTH_LUXR"/>
    <property type="match status" value="1"/>
</dbReference>
<comment type="caution">
    <text evidence="3">The sequence shown here is derived from an EMBL/GenBank/DDBJ whole genome shotgun (WGS) entry which is preliminary data.</text>
</comment>
<protein>
    <submittedName>
        <fullName evidence="3">Regulatory LuxR family protein</fullName>
    </submittedName>
</protein>
<dbReference type="PANTHER" id="PTHR43214:SF40">
    <property type="entry name" value="TRANSCRIPTIONAL REGULATORY PROTEIN LNRK"/>
    <property type="match status" value="1"/>
</dbReference>
<reference evidence="3 4" key="1">
    <citation type="submission" date="2019-03" db="EMBL/GenBank/DDBJ databases">
        <title>Genomic Encyclopedia of Type Strains, Phase IV (KMG-IV): sequencing the most valuable type-strain genomes for metagenomic binning, comparative biology and taxonomic classification.</title>
        <authorList>
            <person name="Goeker M."/>
        </authorList>
    </citation>
    <scope>NUCLEOTIDE SEQUENCE [LARGE SCALE GENOMIC DNA]</scope>
    <source>
        <strain evidence="3 4">DSM 26752</strain>
    </source>
</reference>
<dbReference type="Proteomes" id="UP000294567">
    <property type="component" value="Unassembled WGS sequence"/>
</dbReference>
<dbReference type="PRINTS" id="PR00038">
    <property type="entry name" value="HTHLUXR"/>
</dbReference>
<dbReference type="CDD" id="cd06170">
    <property type="entry name" value="LuxR_C_like"/>
    <property type="match status" value="1"/>
</dbReference>
<gene>
    <name evidence="3" type="ORF">EDD65_1041</name>
</gene>
<dbReference type="PROSITE" id="PS00622">
    <property type="entry name" value="HTH_LUXR_1"/>
    <property type="match status" value="1"/>
</dbReference>
<dbReference type="GO" id="GO:0003677">
    <property type="term" value="F:DNA binding"/>
    <property type="evidence" value="ECO:0007669"/>
    <property type="project" value="UniProtKB-KW"/>
</dbReference>
<dbReference type="AlphaFoldDB" id="A0A4V2UUE9"/>
<dbReference type="InterPro" id="IPR039420">
    <property type="entry name" value="WalR-like"/>
</dbReference>
<dbReference type="Pfam" id="PF00196">
    <property type="entry name" value="GerE"/>
    <property type="match status" value="1"/>
</dbReference>
<sequence length="85" mass="10070">MVFDSKIVTNIKKYTKKNVAIDLSDREYEILLLVAEGLNNKEIAEKLYLSEGTVRNYISNILDKLELRDRTQLAIYYYKMKFDIE</sequence>
<evidence type="ECO:0000259" key="2">
    <source>
        <dbReference type="PROSITE" id="PS50043"/>
    </source>
</evidence>
<evidence type="ECO:0000256" key="1">
    <source>
        <dbReference type="ARBA" id="ARBA00023125"/>
    </source>
</evidence>
<feature type="domain" description="HTH luxR-type" evidence="2">
    <location>
        <begin position="16"/>
        <end position="81"/>
    </location>
</feature>
<evidence type="ECO:0000313" key="4">
    <source>
        <dbReference type="Proteomes" id="UP000294567"/>
    </source>
</evidence>
<dbReference type="InterPro" id="IPR016032">
    <property type="entry name" value="Sig_transdc_resp-reg_C-effctor"/>
</dbReference>
<dbReference type="PANTHER" id="PTHR43214">
    <property type="entry name" value="TWO-COMPONENT RESPONSE REGULATOR"/>
    <property type="match status" value="1"/>
</dbReference>
<proteinExistence type="predicted"/>
<evidence type="ECO:0000313" key="3">
    <source>
        <dbReference type="EMBL" id="TCS90463.1"/>
    </source>
</evidence>
<accession>A0A4V2UUE9</accession>
<dbReference type="Gene3D" id="1.10.10.10">
    <property type="entry name" value="Winged helix-like DNA-binding domain superfamily/Winged helix DNA-binding domain"/>
    <property type="match status" value="1"/>
</dbReference>